<proteinExistence type="inferred from homology"/>
<dbReference type="Gene3D" id="3.40.710.10">
    <property type="entry name" value="DD-peptidase/beta-lactamase superfamily"/>
    <property type="match status" value="1"/>
</dbReference>
<evidence type="ECO:0000256" key="5">
    <source>
        <dbReference type="ARBA" id="ARBA00022692"/>
    </source>
</evidence>
<evidence type="ECO:0000256" key="10">
    <source>
        <dbReference type="ARBA" id="ARBA00023316"/>
    </source>
</evidence>
<dbReference type="Gene3D" id="3.90.1310.10">
    <property type="entry name" value="Penicillin-binding protein 2a (Domain 2)"/>
    <property type="match status" value="1"/>
</dbReference>
<keyword evidence="7" id="KW-0573">Peptidoglycan synthesis</keyword>
<reference evidence="13 14" key="1">
    <citation type="submission" date="2017-08" db="EMBL/GenBank/DDBJ databases">
        <title>Burning lignite coal seam in the remote Altai Mountains harbors a hydrogen-driven thermophilic microbial community.</title>
        <authorList>
            <person name="Kadnikov V.V."/>
            <person name="Mardanov A.V."/>
            <person name="Ivasenko D."/>
            <person name="Beletsky A.V."/>
            <person name="Karnachuk O.V."/>
            <person name="Ravin N.V."/>
        </authorList>
    </citation>
    <scope>NUCLEOTIDE SEQUENCE [LARGE SCALE GENOMIC DNA]</scope>
    <source>
        <strain evidence="13">AL31</strain>
    </source>
</reference>
<feature type="domain" description="Penicillin-binding protein dimerisation" evidence="12">
    <location>
        <begin position="54"/>
        <end position="259"/>
    </location>
</feature>
<dbReference type="EMBL" id="PEBW01000003">
    <property type="protein sequence ID" value="PTQ52073.1"/>
    <property type="molecule type" value="Genomic_DNA"/>
</dbReference>
<dbReference type="SUPFAM" id="SSF56601">
    <property type="entry name" value="beta-lactamase/transpeptidase-like"/>
    <property type="match status" value="1"/>
</dbReference>
<dbReference type="InterPro" id="IPR001460">
    <property type="entry name" value="PCN-bd_Tpept"/>
</dbReference>
<organism evidence="13 14">
    <name type="scientific">Brockia lithotrophica</name>
    <dbReference type="NCBI Taxonomy" id="933949"/>
    <lineage>
        <taxon>Bacteria</taxon>
        <taxon>Bacillati</taxon>
        <taxon>Bacillota</taxon>
        <taxon>Bacilli</taxon>
        <taxon>Bacillales</taxon>
        <taxon>Bacillales Family X. Incertae Sedis</taxon>
        <taxon>Brockia</taxon>
    </lineage>
</organism>
<dbReference type="InterPro" id="IPR012338">
    <property type="entry name" value="Beta-lactam/transpept-like"/>
</dbReference>
<dbReference type="GO" id="GO:0008658">
    <property type="term" value="F:penicillin binding"/>
    <property type="evidence" value="ECO:0007669"/>
    <property type="project" value="InterPro"/>
</dbReference>
<dbReference type="GO" id="GO:0005886">
    <property type="term" value="C:plasma membrane"/>
    <property type="evidence" value="ECO:0007669"/>
    <property type="project" value="UniProtKB-SubCell"/>
</dbReference>
<dbReference type="InterPro" id="IPR050515">
    <property type="entry name" value="Beta-lactam/transpept"/>
</dbReference>
<evidence type="ECO:0000313" key="14">
    <source>
        <dbReference type="Proteomes" id="UP000244016"/>
    </source>
</evidence>
<dbReference type="InterPro" id="IPR036138">
    <property type="entry name" value="PBP_dimer_sf"/>
</dbReference>
<dbReference type="GO" id="GO:0071972">
    <property type="term" value="F:peptidoglycan L,D-transpeptidase activity"/>
    <property type="evidence" value="ECO:0007669"/>
    <property type="project" value="TreeGrafter"/>
</dbReference>
<dbReference type="GO" id="GO:0009252">
    <property type="term" value="P:peptidoglycan biosynthetic process"/>
    <property type="evidence" value="ECO:0007669"/>
    <property type="project" value="UniProtKB-KW"/>
</dbReference>
<evidence type="ECO:0000256" key="7">
    <source>
        <dbReference type="ARBA" id="ARBA00022984"/>
    </source>
</evidence>
<keyword evidence="13" id="KW-0131">Cell cycle</keyword>
<comment type="subcellular location">
    <subcellularLocation>
        <location evidence="2">Cell membrane</location>
    </subcellularLocation>
    <subcellularLocation>
        <location evidence="1">Membrane</location>
        <topology evidence="1">Single-pass membrane protein</topology>
    </subcellularLocation>
</comment>
<comment type="caution">
    <text evidence="13">The sequence shown here is derived from an EMBL/GenBank/DDBJ whole genome shotgun (WGS) entry which is preliminary data.</text>
</comment>
<evidence type="ECO:0000313" key="13">
    <source>
        <dbReference type="EMBL" id="PTQ52073.1"/>
    </source>
</evidence>
<keyword evidence="5" id="KW-0812">Transmembrane</keyword>
<keyword evidence="10" id="KW-0961">Cell wall biogenesis/degradation</keyword>
<sequence>MEEPKRFARRINILFLGVFVLFSLLLLRLTQLQLVHGEDYARLAETLVVQNLEVPAARGWIYDRNGAVLAKNRAVYTLTFVDPGLSREQLLALAARLEALLRPEDPKLHRVEILRRMDVGLAYRAADPGREEELLRALDEGAPFSEGDWKLVSVPEGLSPYTPRLIADDVSERVTFAVEENAPDYPGVKVVPGAKREYPNGSLAAHVLGYTGWIPAEEASHYLQKGYAPTERVGRNGVEKTYDDVLRGQKGLVQVQINRKYEGVVQEERRPPRSGYNLVLTLDARLQKALEDFLRARVDELSKDPTYPAKARERMKDASAVVLDVRTGEILALANYRTYDPNHLENLENELNRAVSGTYLPGSTFKMVTVLTALHEKLFGPNEKFFAAGTYYVGTQPFHDWSGAPRTYVDGQDALKYSINGYMIEVGKRLMRRGDLDAQIALVRRYAASLGLGVRLGVDLPGETDVTLKDIPPEQRAGSLAQMMFGQGDQYTPLQLAVYTAAIANGGDVLWPHVAREIRVSDGTPESPGAVVEVISPRVLWHVPFAPEELAYVRRGMWKVANEPGGTAYWTFAGLGVSVAAKTGTAEIYKIGNTSITDGLMVGFAPYEDPEIAFAVVFPGGKSGSADAGGIARKIVETYFELRRTGSGGTGDAPETGSVR</sequence>
<name>A0A2T5G7A5_9BACL</name>
<protein>
    <submittedName>
        <fullName evidence="13">Cell division protein FtsI [Peptidoglycan synthetase]</fullName>
    </submittedName>
</protein>
<dbReference type="SUPFAM" id="SSF56519">
    <property type="entry name" value="Penicillin binding protein dimerisation domain"/>
    <property type="match status" value="1"/>
</dbReference>
<evidence type="ECO:0000256" key="2">
    <source>
        <dbReference type="ARBA" id="ARBA00004236"/>
    </source>
</evidence>
<dbReference type="PANTHER" id="PTHR30627">
    <property type="entry name" value="PEPTIDOGLYCAN D,D-TRANSPEPTIDASE"/>
    <property type="match status" value="1"/>
</dbReference>
<keyword evidence="8" id="KW-1133">Transmembrane helix</keyword>
<dbReference type="AlphaFoldDB" id="A0A2T5G7A5"/>
<dbReference type="InterPro" id="IPR005311">
    <property type="entry name" value="PBP_dimer"/>
</dbReference>
<keyword evidence="4" id="KW-1003">Cell membrane</keyword>
<keyword evidence="6" id="KW-0133">Cell shape</keyword>
<dbReference type="PANTHER" id="PTHR30627:SF2">
    <property type="entry name" value="PEPTIDOGLYCAN D,D-TRANSPEPTIDASE MRDA"/>
    <property type="match status" value="1"/>
</dbReference>
<dbReference type="GO" id="GO:0071555">
    <property type="term" value="P:cell wall organization"/>
    <property type="evidence" value="ECO:0007669"/>
    <property type="project" value="UniProtKB-KW"/>
</dbReference>
<keyword evidence="13" id="KW-0132">Cell division</keyword>
<keyword evidence="9" id="KW-0472">Membrane</keyword>
<evidence type="ECO:0000256" key="3">
    <source>
        <dbReference type="ARBA" id="ARBA00007171"/>
    </source>
</evidence>
<gene>
    <name evidence="13" type="ORF">BLITH_1040</name>
</gene>
<dbReference type="Proteomes" id="UP000244016">
    <property type="component" value="Unassembled WGS sequence"/>
</dbReference>
<dbReference type="GO" id="GO:0008360">
    <property type="term" value="P:regulation of cell shape"/>
    <property type="evidence" value="ECO:0007669"/>
    <property type="project" value="UniProtKB-KW"/>
</dbReference>
<accession>A0A2T5G7A5</accession>
<comment type="similarity">
    <text evidence="3">Belongs to the transpeptidase family.</text>
</comment>
<dbReference type="GO" id="GO:0051301">
    <property type="term" value="P:cell division"/>
    <property type="evidence" value="ECO:0007669"/>
    <property type="project" value="UniProtKB-KW"/>
</dbReference>
<evidence type="ECO:0000256" key="4">
    <source>
        <dbReference type="ARBA" id="ARBA00022475"/>
    </source>
</evidence>
<dbReference type="Pfam" id="PF00905">
    <property type="entry name" value="Transpeptidase"/>
    <property type="match status" value="1"/>
</dbReference>
<evidence type="ECO:0000256" key="1">
    <source>
        <dbReference type="ARBA" id="ARBA00004167"/>
    </source>
</evidence>
<feature type="domain" description="Penicillin-binding protein transpeptidase" evidence="11">
    <location>
        <begin position="319"/>
        <end position="637"/>
    </location>
</feature>
<evidence type="ECO:0000256" key="9">
    <source>
        <dbReference type="ARBA" id="ARBA00023136"/>
    </source>
</evidence>
<evidence type="ECO:0000256" key="8">
    <source>
        <dbReference type="ARBA" id="ARBA00022989"/>
    </source>
</evidence>
<evidence type="ECO:0000256" key="6">
    <source>
        <dbReference type="ARBA" id="ARBA00022960"/>
    </source>
</evidence>
<evidence type="ECO:0000259" key="11">
    <source>
        <dbReference type="Pfam" id="PF00905"/>
    </source>
</evidence>
<dbReference type="Pfam" id="PF03717">
    <property type="entry name" value="PBP_dimer"/>
    <property type="match status" value="1"/>
</dbReference>
<evidence type="ECO:0000259" key="12">
    <source>
        <dbReference type="Pfam" id="PF03717"/>
    </source>
</evidence>